<protein>
    <submittedName>
        <fullName evidence="1">Uncharacterized protein</fullName>
    </submittedName>
</protein>
<proteinExistence type="predicted"/>
<reference evidence="1 2" key="1">
    <citation type="submission" date="2016-12" db="EMBL/GenBank/DDBJ databases">
        <title>The genomes of Aspergillus section Nigri reveals drivers in fungal speciation.</title>
        <authorList>
            <consortium name="DOE Joint Genome Institute"/>
            <person name="Vesth T.C."/>
            <person name="Nybo J."/>
            <person name="Theobald S."/>
            <person name="Brandl J."/>
            <person name="Frisvad J.C."/>
            <person name="Nielsen K.F."/>
            <person name="Lyhne E.K."/>
            <person name="Kogle M.E."/>
            <person name="Kuo A."/>
            <person name="Riley R."/>
            <person name="Clum A."/>
            <person name="Nolan M."/>
            <person name="Lipzen A."/>
            <person name="Salamov A."/>
            <person name="Henrissat B."/>
            <person name="Wiebenga A."/>
            <person name="De Vries R.P."/>
            <person name="Grigoriev I.V."/>
            <person name="Mortensen U.H."/>
            <person name="Andersen M.R."/>
            <person name="Baker S.E."/>
        </authorList>
    </citation>
    <scope>NUCLEOTIDE SEQUENCE [LARGE SCALE GENOMIC DNA]</scope>
    <source>
        <strain evidence="1 2">CBS 117.55</strain>
    </source>
</reference>
<organism evidence="1 2">
    <name type="scientific">Aspergillus heteromorphus CBS 117.55</name>
    <dbReference type="NCBI Taxonomy" id="1448321"/>
    <lineage>
        <taxon>Eukaryota</taxon>
        <taxon>Fungi</taxon>
        <taxon>Dikarya</taxon>
        <taxon>Ascomycota</taxon>
        <taxon>Pezizomycotina</taxon>
        <taxon>Eurotiomycetes</taxon>
        <taxon>Eurotiomycetidae</taxon>
        <taxon>Eurotiales</taxon>
        <taxon>Aspergillaceae</taxon>
        <taxon>Aspergillus</taxon>
        <taxon>Aspergillus subgen. Circumdati</taxon>
    </lineage>
</organism>
<dbReference type="Proteomes" id="UP000247233">
    <property type="component" value="Unassembled WGS sequence"/>
</dbReference>
<dbReference type="PANTHER" id="PTHR37535:SF3">
    <property type="entry name" value="FLUG DOMAIN-CONTAINING PROTEIN"/>
    <property type="match status" value="1"/>
</dbReference>
<dbReference type="VEuPathDB" id="FungiDB:BO70DRAFT_286929"/>
<comment type="caution">
    <text evidence="1">The sequence shown here is derived from an EMBL/GenBank/DDBJ whole genome shotgun (WGS) entry which is preliminary data.</text>
</comment>
<accession>A0A317WPK8</accession>
<dbReference type="STRING" id="1448321.A0A317WPK8"/>
<evidence type="ECO:0000313" key="2">
    <source>
        <dbReference type="Proteomes" id="UP000247233"/>
    </source>
</evidence>
<evidence type="ECO:0000313" key="1">
    <source>
        <dbReference type="EMBL" id="PWY88353.1"/>
    </source>
</evidence>
<sequence>MIIRSASWKASQAEKKRQARRALCQERGYNIGTHLKENAERNRGRASPKIKEYYKKRVHKYEEFLIEERKMPKGYKIGEGHPAPILQELKAFFCWLIESTKGKISLDRRPTMNTVLVRAQGFIPGFFLETGNKIPQEVKDLYHWIEYELVERHVLSTITKPKYNFKLSNYERAIITLWASNDFFFIYKRRRDQFHFLTLLSLCTGARVSSLAPALENQRGRGLCYKEKPCILPILEIVYDNTQKHIQLVLFRADDAPWSDGGLINILSRITETPIIQYK</sequence>
<dbReference type="GeneID" id="37061455"/>
<dbReference type="RefSeq" id="XP_025401889.1">
    <property type="nucleotide sequence ID" value="XM_025539218.1"/>
</dbReference>
<gene>
    <name evidence="1" type="ORF">BO70DRAFT_286929</name>
</gene>
<name>A0A317WPK8_9EURO</name>
<dbReference type="AlphaFoldDB" id="A0A317WPK8"/>
<dbReference type="OrthoDB" id="5400577at2759"/>
<dbReference type="PANTHER" id="PTHR37535">
    <property type="entry name" value="FLUG DOMAIN PROTEIN"/>
    <property type="match status" value="1"/>
</dbReference>
<keyword evidence="2" id="KW-1185">Reference proteome</keyword>
<dbReference type="EMBL" id="MSFL01000005">
    <property type="protein sequence ID" value="PWY88353.1"/>
    <property type="molecule type" value="Genomic_DNA"/>
</dbReference>